<evidence type="ECO:0000313" key="2">
    <source>
        <dbReference type="EMBL" id="AWR86209.1"/>
    </source>
</evidence>
<accession>A0ABM6WHE4</accession>
<keyword evidence="1" id="KW-0472">Membrane</keyword>
<feature type="transmembrane region" description="Helical" evidence="1">
    <location>
        <begin position="342"/>
        <end position="362"/>
    </location>
</feature>
<evidence type="ECO:0000313" key="3">
    <source>
        <dbReference type="Proteomes" id="UP000263013"/>
    </source>
</evidence>
<keyword evidence="3" id="KW-1185">Reference proteome</keyword>
<name>A0ABM6WHE4_9DEIN</name>
<feature type="transmembrane region" description="Helical" evidence="1">
    <location>
        <begin position="225"/>
        <end position="247"/>
    </location>
</feature>
<feature type="transmembrane region" description="Helical" evidence="1">
    <location>
        <begin position="83"/>
        <end position="102"/>
    </location>
</feature>
<feature type="transmembrane region" description="Helical" evidence="1">
    <location>
        <begin position="48"/>
        <end position="63"/>
    </location>
</feature>
<feature type="transmembrane region" description="Helical" evidence="1">
    <location>
        <begin position="409"/>
        <end position="430"/>
    </location>
</feature>
<reference evidence="2 3" key="1">
    <citation type="submission" date="2017-05" db="EMBL/GenBank/DDBJ databases">
        <title>Complete genome sequence of Meiothermus taiwanensis WR-220.</title>
        <authorList>
            <person name="Wu W.-L."/>
            <person name="Lo W.-S."/>
            <person name="Kuo C.-H."/>
            <person name="Wu S.-H."/>
        </authorList>
    </citation>
    <scope>NUCLEOTIDE SEQUENCE [LARGE SCALE GENOMIC DNA]</scope>
    <source>
        <strain evidence="2 3">WR-220</strain>
    </source>
</reference>
<evidence type="ECO:0008006" key="4">
    <source>
        <dbReference type="Google" id="ProtNLM"/>
    </source>
</evidence>
<feature type="transmembrane region" description="Helical" evidence="1">
    <location>
        <begin position="294"/>
        <end position="321"/>
    </location>
</feature>
<organism evidence="2 3">
    <name type="scientific">Meiothermus taiwanensis WR-220</name>
    <dbReference type="NCBI Taxonomy" id="1339250"/>
    <lineage>
        <taxon>Bacteria</taxon>
        <taxon>Thermotogati</taxon>
        <taxon>Deinococcota</taxon>
        <taxon>Deinococci</taxon>
        <taxon>Thermales</taxon>
        <taxon>Thermaceae</taxon>
        <taxon>Meiothermus</taxon>
    </lineage>
</organism>
<feature type="transmembrane region" description="Helical" evidence="1">
    <location>
        <begin position="254"/>
        <end position="282"/>
    </location>
</feature>
<dbReference type="Proteomes" id="UP000263013">
    <property type="component" value="Chromosome"/>
</dbReference>
<sequence>MLLTATGALVLVTAIVLFFRSSFALLLFVLVSIPFSATAVFNLQSEDGASISATLVLVIMYIFRRTLTTLLEGRIRLVGRTPLALLAVFIGALGLSLATPLLSPGITFTGVDPKGALEATFTLYFSVEHLKNLAYFLVWGLFILFATSDVTTLDRLKVVLRVLLYTGVFVSLWGWMQVILSILGMPYPFYIFNNSTNGFLQGYKQVIEELNISRMSSVSAEPSVFAAYILVLLSLLLGFLLVGVPVLDIHRDRWLALFFALTAMASTAATAYTGLLLLIFFIVVSLPYVRAKTLALFALILAALLLTSTVLAVLYWSVPLVQQVVDSVIFSRKDSFSFSQRFLSIIYALQNFADFPVLGMGINSVTVYSLPFWLLANTGVLGFFTFYMFYSSLFRAPLALLRNPGMPNWLRGLALGNLFALSLLLFITALTGFPYVFGYFWLPIFLAISQEHFLTKSKKTLGSVLAG</sequence>
<feature type="transmembrane region" description="Helical" evidence="1">
    <location>
        <begin position="133"/>
        <end position="150"/>
    </location>
</feature>
<dbReference type="EMBL" id="CP021130">
    <property type="protein sequence ID" value="AWR86209.1"/>
    <property type="molecule type" value="Genomic_DNA"/>
</dbReference>
<keyword evidence="1" id="KW-0812">Transmembrane</keyword>
<feature type="transmembrane region" description="Helical" evidence="1">
    <location>
        <begin position="162"/>
        <end position="183"/>
    </location>
</feature>
<keyword evidence="1" id="KW-1133">Transmembrane helix</keyword>
<evidence type="ECO:0000256" key="1">
    <source>
        <dbReference type="SAM" id="Phobius"/>
    </source>
</evidence>
<feature type="transmembrane region" description="Helical" evidence="1">
    <location>
        <begin position="368"/>
        <end position="389"/>
    </location>
</feature>
<gene>
    <name evidence="2" type="ORF">Mtai_v1c09650</name>
</gene>
<protein>
    <recommendedName>
        <fullName evidence="4">O-antigen polymerase</fullName>
    </recommendedName>
</protein>
<proteinExistence type="predicted"/>
<dbReference type="RefSeq" id="WP_131455645.1">
    <property type="nucleotide sequence ID" value="NZ_CP021130.1"/>
</dbReference>